<dbReference type="CDD" id="cd16914">
    <property type="entry name" value="EcfT"/>
    <property type="match status" value="1"/>
</dbReference>
<evidence type="ECO:0000313" key="8">
    <source>
        <dbReference type="Proteomes" id="UP000009226"/>
    </source>
</evidence>
<reference evidence="7 8" key="1">
    <citation type="submission" date="2011-05" db="EMBL/GenBank/DDBJ databases">
        <title>Complete sequence of Desulfotomaculum carboxydivorans CO-1-SRB.</title>
        <authorList>
            <consortium name="US DOE Joint Genome Institute"/>
            <person name="Lucas S."/>
            <person name="Han J."/>
            <person name="Lapidus A."/>
            <person name="Cheng J.-F."/>
            <person name="Goodwin L."/>
            <person name="Pitluck S."/>
            <person name="Peters L."/>
            <person name="Mikhailova N."/>
            <person name="Lu M."/>
            <person name="Han C."/>
            <person name="Tapia R."/>
            <person name="Land M."/>
            <person name="Hauser L."/>
            <person name="Kyrpides N."/>
            <person name="Ivanova N."/>
            <person name="Pagani I."/>
            <person name="Stams A."/>
            <person name="Plugge C."/>
            <person name="Muyzer G."/>
            <person name="Kuever J."/>
            <person name="Parshina S."/>
            <person name="Ivanova A."/>
            <person name="Nazina T."/>
            <person name="Woyke T."/>
        </authorList>
    </citation>
    <scope>NUCLEOTIDE SEQUENCE [LARGE SCALE GENOMIC DNA]</scope>
    <source>
        <strain evidence="8">DSM 14880 / VKM B-2319 / CO-1-SRB</strain>
    </source>
</reference>
<evidence type="ECO:0000256" key="2">
    <source>
        <dbReference type="ARBA" id="ARBA00022475"/>
    </source>
</evidence>
<dbReference type="Pfam" id="PF02361">
    <property type="entry name" value="CbiQ"/>
    <property type="match status" value="1"/>
</dbReference>
<dbReference type="Proteomes" id="UP000009226">
    <property type="component" value="Chromosome"/>
</dbReference>
<evidence type="ECO:0000256" key="3">
    <source>
        <dbReference type="ARBA" id="ARBA00022692"/>
    </source>
</evidence>
<gene>
    <name evidence="7" type="ordered locus">Desca_1922</name>
</gene>
<dbReference type="GO" id="GO:0006824">
    <property type="term" value="P:cobalt ion transport"/>
    <property type="evidence" value="ECO:0007669"/>
    <property type="project" value="InterPro"/>
</dbReference>
<dbReference type="KEGG" id="dca:Desca_1922"/>
<evidence type="ECO:0000256" key="4">
    <source>
        <dbReference type="ARBA" id="ARBA00022989"/>
    </source>
</evidence>
<feature type="transmembrane region" description="Helical" evidence="6">
    <location>
        <begin position="30"/>
        <end position="48"/>
    </location>
</feature>
<dbReference type="PANTHER" id="PTHR34857:SF2">
    <property type="entry name" value="SLL0384 PROTEIN"/>
    <property type="match status" value="1"/>
</dbReference>
<dbReference type="STRING" id="868595.Desca_1922"/>
<evidence type="ECO:0000313" key="7">
    <source>
        <dbReference type="EMBL" id="AEF94764.1"/>
    </source>
</evidence>
<dbReference type="GO" id="GO:0043190">
    <property type="term" value="C:ATP-binding cassette (ABC) transporter complex"/>
    <property type="evidence" value="ECO:0007669"/>
    <property type="project" value="InterPro"/>
</dbReference>
<dbReference type="InterPro" id="IPR003339">
    <property type="entry name" value="ABC/ECF_trnsptr_transmembrane"/>
</dbReference>
<organism evidence="7 8">
    <name type="scientific">Desulfotomaculum nigrificans (strain DSM 14880 / VKM B-2319 / CO-1-SRB)</name>
    <name type="common">Desulfotomaculum carboxydivorans</name>
    <dbReference type="NCBI Taxonomy" id="868595"/>
    <lineage>
        <taxon>Bacteria</taxon>
        <taxon>Bacillati</taxon>
        <taxon>Bacillota</taxon>
        <taxon>Clostridia</taxon>
        <taxon>Eubacteriales</taxon>
        <taxon>Desulfotomaculaceae</taxon>
        <taxon>Desulfotomaculum</taxon>
    </lineage>
</organism>
<evidence type="ECO:0000256" key="5">
    <source>
        <dbReference type="ARBA" id="ARBA00023136"/>
    </source>
</evidence>
<keyword evidence="8" id="KW-1185">Reference proteome</keyword>
<dbReference type="InterPro" id="IPR012809">
    <property type="entry name" value="ECF_CbiQ"/>
</dbReference>
<proteinExistence type="predicted"/>
<keyword evidence="3 6" id="KW-0812">Transmembrane</keyword>
<keyword evidence="4 6" id="KW-1133">Transmembrane helix</keyword>
<dbReference type="eggNOG" id="COG0619">
    <property type="taxonomic scope" value="Bacteria"/>
</dbReference>
<sequence>MPNIADSINKIRFLDELAEKRTWIHDIHPVCKLFVTIAYLFVVVSFGKYDTGRLLPFVFYPVVVFTIGELPVLPILKMMLVAAPFVLGIGIFNPLLDKSVVAVFFGVPISGGWISFFSLMLKCGLTVVAALLLLATTGMERIALALRMLRVPKIFVLQLLLTYRYITVLIEEANRIWNAYMLRAPGQKGVSFKAWGSLAGQMLMRSFDRAQRVYQAMGLRGFNGEYNPGCIRKPAVKDFIYFTCWVVFFAVSRYYNLPGLIGTVVTGVMK</sequence>
<dbReference type="HOGENOM" id="CLU_056469_1_2_9"/>
<dbReference type="RefSeq" id="WP_013810447.1">
    <property type="nucleotide sequence ID" value="NC_015565.1"/>
</dbReference>
<comment type="subcellular location">
    <subcellularLocation>
        <location evidence="1">Cell membrane</location>
        <topology evidence="1">Multi-pass membrane protein</topology>
    </subcellularLocation>
</comment>
<protein>
    <submittedName>
        <fullName evidence="7">Cobalt ABC transporter, inner membrane subunit CbiQ</fullName>
    </submittedName>
</protein>
<dbReference type="InterPro" id="IPR051611">
    <property type="entry name" value="ECF_transporter_component"/>
</dbReference>
<feature type="transmembrane region" description="Helical" evidence="6">
    <location>
        <begin position="239"/>
        <end position="255"/>
    </location>
</feature>
<keyword evidence="2" id="KW-1003">Cell membrane</keyword>
<dbReference type="EMBL" id="CP002736">
    <property type="protein sequence ID" value="AEF94764.1"/>
    <property type="molecule type" value="Genomic_DNA"/>
</dbReference>
<evidence type="ECO:0000256" key="6">
    <source>
        <dbReference type="SAM" id="Phobius"/>
    </source>
</evidence>
<dbReference type="NCBIfam" id="TIGR02454">
    <property type="entry name" value="ECF_T_CbiQ"/>
    <property type="match status" value="1"/>
</dbReference>
<evidence type="ECO:0000256" key="1">
    <source>
        <dbReference type="ARBA" id="ARBA00004651"/>
    </source>
</evidence>
<accession>F6B8S1</accession>
<dbReference type="PANTHER" id="PTHR34857">
    <property type="entry name" value="SLL0384 PROTEIN"/>
    <property type="match status" value="1"/>
</dbReference>
<name>F6B8S1_DESCC</name>
<keyword evidence="5 6" id="KW-0472">Membrane</keyword>
<dbReference type="AlphaFoldDB" id="F6B8S1"/>